<dbReference type="Gramene" id="PRQ60675">
    <property type="protein sequence ID" value="PRQ60675"/>
    <property type="gene ID" value="RchiOBHm_Chr1g0383871"/>
</dbReference>
<feature type="transmembrane region" description="Helical" evidence="1">
    <location>
        <begin position="20"/>
        <end position="43"/>
    </location>
</feature>
<evidence type="ECO:0000313" key="3">
    <source>
        <dbReference type="Proteomes" id="UP000238479"/>
    </source>
</evidence>
<keyword evidence="1" id="KW-0472">Membrane</keyword>
<keyword evidence="3" id="KW-1185">Reference proteome</keyword>
<organism evidence="2 3">
    <name type="scientific">Rosa chinensis</name>
    <name type="common">China rose</name>
    <dbReference type="NCBI Taxonomy" id="74649"/>
    <lineage>
        <taxon>Eukaryota</taxon>
        <taxon>Viridiplantae</taxon>
        <taxon>Streptophyta</taxon>
        <taxon>Embryophyta</taxon>
        <taxon>Tracheophyta</taxon>
        <taxon>Spermatophyta</taxon>
        <taxon>Magnoliopsida</taxon>
        <taxon>eudicotyledons</taxon>
        <taxon>Gunneridae</taxon>
        <taxon>Pentapetalae</taxon>
        <taxon>rosids</taxon>
        <taxon>fabids</taxon>
        <taxon>Rosales</taxon>
        <taxon>Rosaceae</taxon>
        <taxon>Rosoideae</taxon>
        <taxon>Rosoideae incertae sedis</taxon>
        <taxon>Rosa</taxon>
    </lineage>
</organism>
<dbReference type="Proteomes" id="UP000238479">
    <property type="component" value="Chromosome 1"/>
</dbReference>
<comment type="caution">
    <text evidence="2">The sequence shown here is derived from an EMBL/GenBank/DDBJ whole genome shotgun (WGS) entry which is preliminary data.</text>
</comment>
<reference evidence="2 3" key="1">
    <citation type="journal article" date="2018" name="Nat. Genet.">
        <title>The Rosa genome provides new insights in the design of modern roses.</title>
        <authorList>
            <person name="Bendahmane M."/>
        </authorList>
    </citation>
    <scope>NUCLEOTIDE SEQUENCE [LARGE SCALE GENOMIC DNA]</scope>
    <source>
        <strain evidence="3">cv. Old Blush</strain>
    </source>
</reference>
<gene>
    <name evidence="2" type="ORF">RchiOBHm_Chr1g0383871</name>
</gene>
<keyword evidence="1" id="KW-0812">Transmembrane</keyword>
<name>A0A2P6SPT7_ROSCH</name>
<keyword evidence="1" id="KW-1133">Transmembrane helix</keyword>
<dbReference type="EMBL" id="PDCK01000039">
    <property type="protein sequence ID" value="PRQ60675.1"/>
    <property type="molecule type" value="Genomic_DNA"/>
</dbReference>
<dbReference type="AlphaFoldDB" id="A0A2P6SPT7"/>
<accession>A0A2P6SPT7</accession>
<evidence type="ECO:0000313" key="2">
    <source>
        <dbReference type="EMBL" id="PRQ60675.1"/>
    </source>
</evidence>
<evidence type="ECO:0008006" key="4">
    <source>
        <dbReference type="Google" id="ProtNLM"/>
    </source>
</evidence>
<evidence type="ECO:0000256" key="1">
    <source>
        <dbReference type="SAM" id="Phobius"/>
    </source>
</evidence>
<protein>
    <recommendedName>
        <fullName evidence="4">Transmembrane protein</fullName>
    </recommendedName>
</protein>
<sequence>MEDPIGEIRVRASRVSIQNWGFFICVLYFISFLFFSFPLFLSVKINKNKIKIKMGLGALEKAELGWGRGGVDCGNSETRGNRICAE</sequence>
<proteinExistence type="predicted"/>